<gene>
    <name evidence="2" type="ORF">SDC9_79321</name>
</gene>
<reference evidence="2" key="1">
    <citation type="submission" date="2019-08" db="EMBL/GenBank/DDBJ databases">
        <authorList>
            <person name="Kucharzyk K."/>
            <person name="Murdoch R.W."/>
            <person name="Higgins S."/>
            <person name="Loffler F."/>
        </authorList>
    </citation>
    <scope>NUCLEOTIDE SEQUENCE</scope>
</reference>
<feature type="domain" description="VTC" evidence="1">
    <location>
        <begin position="4"/>
        <end position="219"/>
    </location>
</feature>
<dbReference type="InterPro" id="IPR042267">
    <property type="entry name" value="VTC_sf"/>
</dbReference>
<dbReference type="AlphaFoldDB" id="A0A644YW31"/>
<accession>A0A644YW31</accession>
<dbReference type="Pfam" id="PF09359">
    <property type="entry name" value="VTC"/>
    <property type="match status" value="1"/>
</dbReference>
<proteinExistence type="predicted"/>
<evidence type="ECO:0000313" key="2">
    <source>
        <dbReference type="EMBL" id="MPM32756.1"/>
    </source>
</evidence>
<protein>
    <recommendedName>
        <fullName evidence="1">VTC domain-containing protein</fullName>
    </recommendedName>
</protein>
<evidence type="ECO:0000259" key="1">
    <source>
        <dbReference type="Pfam" id="PF09359"/>
    </source>
</evidence>
<dbReference type="InterPro" id="IPR018966">
    <property type="entry name" value="VTC_domain"/>
</dbReference>
<name>A0A644YW31_9ZZZZ</name>
<dbReference type="Gene3D" id="3.20.100.30">
    <property type="entry name" value="VTC, catalytic tunnel domain"/>
    <property type="match status" value="1"/>
</dbReference>
<sequence>MKPRHEFKHSLNYMDYMILRNKLRAILPHDRNVDENGEYIIHSLYFDTPGDKALLEKLNGVNRREKFRLRRYNDDREFIKLEKKSKINGFSYKESSRLSKEETTMLLQGEWDWMVQQERPLVAELYSKMNGQLLQPKTIVDYTREPFTYRAGNVRITFDRDIRTGLRSRDFLGEDIPTLPAGDELVILEVKYDEFIPGFIADLLQLGNRKASACSKYALCRTYG</sequence>
<dbReference type="GO" id="GO:0006799">
    <property type="term" value="P:polyphosphate biosynthetic process"/>
    <property type="evidence" value="ECO:0007669"/>
    <property type="project" value="UniProtKB-ARBA"/>
</dbReference>
<dbReference type="EMBL" id="VSSQ01006456">
    <property type="protein sequence ID" value="MPM32756.1"/>
    <property type="molecule type" value="Genomic_DNA"/>
</dbReference>
<comment type="caution">
    <text evidence="2">The sequence shown here is derived from an EMBL/GenBank/DDBJ whole genome shotgun (WGS) entry which is preliminary data.</text>
</comment>
<organism evidence="2">
    <name type="scientific">bioreactor metagenome</name>
    <dbReference type="NCBI Taxonomy" id="1076179"/>
    <lineage>
        <taxon>unclassified sequences</taxon>
        <taxon>metagenomes</taxon>
        <taxon>ecological metagenomes</taxon>
    </lineage>
</organism>
<dbReference type="CDD" id="cd07750">
    <property type="entry name" value="PolyPPase_VTC_like"/>
    <property type="match status" value="1"/>
</dbReference>